<dbReference type="EMBL" id="AY951933">
    <property type="protein sequence ID" value="AAY26385.1"/>
    <property type="molecule type" value="mRNA"/>
</dbReference>
<dbReference type="InterPro" id="IPR019793">
    <property type="entry name" value="Peroxidases_heam-ligand_BS"/>
</dbReference>
<dbReference type="Pfam" id="PF00141">
    <property type="entry name" value="peroxidase"/>
    <property type="match status" value="1"/>
</dbReference>
<dbReference type="PROSITE" id="PS00435">
    <property type="entry name" value="PEROXIDASE_1"/>
    <property type="match status" value="1"/>
</dbReference>
<evidence type="ECO:0000259" key="4">
    <source>
        <dbReference type="PROSITE" id="PS50873"/>
    </source>
</evidence>
<proteinExistence type="evidence at transcript level"/>
<dbReference type="SUPFAM" id="SSF48113">
    <property type="entry name" value="Heme-dependent peroxidases"/>
    <property type="match status" value="1"/>
</dbReference>
<reference evidence="5" key="1">
    <citation type="journal article" date="2005" name="J. Exp. Biol.">
        <title>Symbiotic Hydra express a plant-like peroxidase gene during oogenesis.</title>
        <authorList>
            <person name="Habetha M."/>
            <person name="Bosch T.C.G."/>
        </authorList>
    </citation>
    <scope>NUCLEOTIDE SEQUENCE</scope>
</reference>
<dbReference type="PROSITE" id="PS50873">
    <property type="entry name" value="PEROXIDASE_4"/>
    <property type="match status" value="1"/>
</dbReference>
<feature type="non-terminal residue" evidence="5">
    <location>
        <position position="1"/>
    </location>
</feature>
<dbReference type="InterPro" id="IPR002016">
    <property type="entry name" value="Haem_peroxidase"/>
</dbReference>
<keyword evidence="3" id="KW-0560">Oxidoreductase</keyword>
<dbReference type="GO" id="GO:0034599">
    <property type="term" value="P:cellular response to oxidative stress"/>
    <property type="evidence" value="ECO:0007669"/>
    <property type="project" value="InterPro"/>
</dbReference>
<protein>
    <submittedName>
        <fullName evidence="5">Ascorbate peroxidase</fullName>
    </submittedName>
</protein>
<dbReference type="PANTHER" id="PTHR31356">
    <property type="entry name" value="THYLAKOID LUMENAL 29 KDA PROTEIN, CHLOROPLASTIC-RELATED"/>
    <property type="match status" value="1"/>
</dbReference>
<dbReference type="PeroxiBase" id="2637">
    <property type="entry name" value="CshyAPx01"/>
</dbReference>
<comment type="cofactor">
    <cofactor evidence="1">
        <name>heme b</name>
        <dbReference type="ChEBI" id="CHEBI:60344"/>
    </cofactor>
</comment>
<dbReference type="GO" id="GO:0004601">
    <property type="term" value="F:peroxidase activity"/>
    <property type="evidence" value="ECO:0007669"/>
    <property type="project" value="UniProtKB-KW"/>
</dbReference>
<evidence type="ECO:0000256" key="1">
    <source>
        <dbReference type="ARBA" id="ARBA00001970"/>
    </source>
</evidence>
<dbReference type="Gene3D" id="1.10.420.10">
    <property type="entry name" value="Peroxidase, domain 2"/>
    <property type="match status" value="1"/>
</dbReference>
<dbReference type="GO" id="GO:0042744">
    <property type="term" value="P:hydrogen peroxide catabolic process"/>
    <property type="evidence" value="ECO:0007669"/>
    <property type="project" value="TreeGrafter"/>
</dbReference>
<evidence type="ECO:0000256" key="2">
    <source>
        <dbReference type="ARBA" id="ARBA00006873"/>
    </source>
</evidence>
<comment type="similarity">
    <text evidence="2">Belongs to the peroxidase family. Ascorbate peroxidase subfamily.</text>
</comment>
<accession>Q4QSD9</accession>
<sequence length="336" mass="37207">QPVLIRLGWHDAGTYSVEADKEHGWPLCGGTTGSIRFKEEMTHGCNAGLSLAYDLVKHVKDEFPEISWADLFQLASAVSIEACGGPFIPLRLGRKDANTKEDCTPDGRLPAAGAPFPDGAPTAAQHLRNTFYRMGLTDKDIVVLSGAHTVGRARPERRPFGKEHTKYTKNGPGSPGGSSWTVEWLKFDNRYFKDIKEQIDEELLVLPTDAAIFEDEGFRPHAEKYAEDQDAFFKDYVESHLKLSEPAPSGRESPSCCHPATPHEPDPLGLHPACEQRHHIGCPATHPTRIYQWPLNTTACQMCGDGGDPCYPYASMRIPSVIDIPFQPFCRCLAMF</sequence>
<dbReference type="InterPro" id="IPR010255">
    <property type="entry name" value="Haem_peroxidase_sf"/>
</dbReference>
<dbReference type="GO" id="GO:0000302">
    <property type="term" value="P:response to reactive oxygen species"/>
    <property type="evidence" value="ECO:0007669"/>
    <property type="project" value="TreeGrafter"/>
</dbReference>
<feature type="domain" description="Plant heme peroxidase family profile" evidence="4">
    <location>
        <begin position="1"/>
        <end position="256"/>
    </location>
</feature>
<dbReference type="PANTHER" id="PTHR31356:SF66">
    <property type="entry name" value="CATALASE-PEROXIDASE"/>
    <property type="match status" value="1"/>
</dbReference>
<dbReference type="GO" id="GO:0020037">
    <property type="term" value="F:heme binding"/>
    <property type="evidence" value="ECO:0007669"/>
    <property type="project" value="InterPro"/>
</dbReference>
<evidence type="ECO:0000313" key="5">
    <source>
        <dbReference type="EMBL" id="AAY26385.1"/>
    </source>
</evidence>
<name>Q4QSD9_9CHLO</name>
<dbReference type="Gene3D" id="1.10.520.10">
    <property type="match status" value="1"/>
</dbReference>
<keyword evidence="5" id="KW-0575">Peroxidase</keyword>
<organism evidence="5">
    <name type="scientific">Chlorella symbiont of Hydra viridis</name>
    <dbReference type="NCBI Taxonomy" id="309838"/>
    <lineage>
        <taxon>Eukaryota</taxon>
        <taxon>Viridiplantae</taxon>
        <taxon>Chlorophyta</taxon>
        <taxon>core chlorophytes</taxon>
        <taxon>Trebouxiophyceae</taxon>
        <taxon>Chlorellales</taxon>
        <taxon>Chlorellaceae</taxon>
        <taxon>Chlorella clade</taxon>
        <taxon>Chlorella</taxon>
    </lineage>
</organism>
<dbReference type="PRINTS" id="PR00458">
    <property type="entry name" value="PEROXIDASE"/>
</dbReference>
<evidence type="ECO:0000256" key="3">
    <source>
        <dbReference type="ARBA" id="ARBA00023002"/>
    </source>
</evidence>
<dbReference type="AlphaFoldDB" id="Q4QSD9"/>
<dbReference type="InterPro" id="IPR044831">
    <property type="entry name" value="Ccp1-like"/>
</dbReference>